<keyword evidence="3" id="KW-1185">Reference proteome</keyword>
<dbReference type="InterPro" id="IPR036163">
    <property type="entry name" value="HMA_dom_sf"/>
</dbReference>
<evidence type="ECO:0000313" key="2">
    <source>
        <dbReference type="EMBL" id="NVO27958.1"/>
    </source>
</evidence>
<gene>
    <name evidence="2" type="ORF">HJ526_11040</name>
</gene>
<organism evidence="2 3">
    <name type="scientific">Donghicola mangrovi</name>
    <dbReference type="NCBI Taxonomy" id="2729614"/>
    <lineage>
        <taxon>Bacteria</taxon>
        <taxon>Pseudomonadati</taxon>
        <taxon>Pseudomonadota</taxon>
        <taxon>Alphaproteobacteria</taxon>
        <taxon>Rhodobacterales</taxon>
        <taxon>Roseobacteraceae</taxon>
        <taxon>Donghicola</taxon>
    </lineage>
</organism>
<protein>
    <submittedName>
        <fullName evidence="2">Heavy-metal-associated domain-containing protein</fullName>
    </submittedName>
</protein>
<evidence type="ECO:0000259" key="1">
    <source>
        <dbReference type="PROSITE" id="PS50846"/>
    </source>
</evidence>
<name>A0ABX2PEM7_9RHOB</name>
<dbReference type="InterPro" id="IPR006121">
    <property type="entry name" value="HMA_dom"/>
</dbReference>
<sequence length="65" mass="6763">MKFNVPDMSCGHCTSAIESAIKSADTAANVACDLPSRTVAVDSSLSAEQVSEILKNEGYEAVLAD</sequence>
<reference evidence="2 3" key="1">
    <citation type="submission" date="2020-04" db="EMBL/GenBank/DDBJ databases">
        <title>Donghicola sp., a member of the Rhodobacteraceae family isolated from mangrove forest in Thailand.</title>
        <authorList>
            <person name="Charoenyingcharoen P."/>
            <person name="Yukphan P."/>
        </authorList>
    </citation>
    <scope>NUCLEOTIDE SEQUENCE [LARGE SCALE GENOMIC DNA]</scope>
    <source>
        <strain evidence="2 3">C2-DW-16</strain>
    </source>
</reference>
<proteinExistence type="predicted"/>
<dbReference type="RefSeq" id="WP_176854447.1">
    <property type="nucleotide sequence ID" value="NZ_JABCJD010000005.1"/>
</dbReference>
<dbReference type="PROSITE" id="PS50846">
    <property type="entry name" value="HMA_2"/>
    <property type="match status" value="1"/>
</dbReference>
<dbReference type="Gene3D" id="3.30.70.100">
    <property type="match status" value="1"/>
</dbReference>
<dbReference type="Proteomes" id="UP000523601">
    <property type="component" value="Unassembled WGS sequence"/>
</dbReference>
<dbReference type="Pfam" id="PF00403">
    <property type="entry name" value="HMA"/>
    <property type="match status" value="1"/>
</dbReference>
<accession>A0ABX2PEM7</accession>
<dbReference type="EMBL" id="JABCJD010000005">
    <property type="protein sequence ID" value="NVO27958.1"/>
    <property type="molecule type" value="Genomic_DNA"/>
</dbReference>
<dbReference type="CDD" id="cd00371">
    <property type="entry name" value="HMA"/>
    <property type="match status" value="1"/>
</dbReference>
<feature type="domain" description="HMA" evidence="1">
    <location>
        <begin position="1"/>
        <end position="62"/>
    </location>
</feature>
<dbReference type="SUPFAM" id="SSF55008">
    <property type="entry name" value="HMA, heavy metal-associated domain"/>
    <property type="match status" value="1"/>
</dbReference>
<evidence type="ECO:0000313" key="3">
    <source>
        <dbReference type="Proteomes" id="UP000523601"/>
    </source>
</evidence>
<comment type="caution">
    <text evidence="2">The sequence shown here is derived from an EMBL/GenBank/DDBJ whole genome shotgun (WGS) entry which is preliminary data.</text>
</comment>